<dbReference type="InterPro" id="IPR007667">
    <property type="entry name" value="Hypoxia_induced_domain"/>
</dbReference>
<dbReference type="OrthoDB" id="7284889at2"/>
<evidence type="ECO:0000313" key="6">
    <source>
        <dbReference type="EMBL" id="SFR14444.1"/>
    </source>
</evidence>
<keyword evidence="3 4" id="KW-0472">Membrane</keyword>
<evidence type="ECO:0000256" key="1">
    <source>
        <dbReference type="ARBA" id="ARBA00022692"/>
    </source>
</evidence>
<dbReference type="PROSITE" id="PS51503">
    <property type="entry name" value="HIG1"/>
    <property type="match status" value="1"/>
</dbReference>
<evidence type="ECO:0000256" key="4">
    <source>
        <dbReference type="SAM" id="Phobius"/>
    </source>
</evidence>
<dbReference type="NCBIfam" id="NF033233">
    <property type="entry name" value="twin_helix"/>
    <property type="match status" value="1"/>
</dbReference>
<feature type="transmembrane region" description="Helical" evidence="4">
    <location>
        <begin position="47"/>
        <end position="66"/>
    </location>
</feature>
<keyword evidence="2 4" id="KW-1133">Transmembrane helix</keyword>
<feature type="domain" description="HIG1" evidence="5">
    <location>
        <begin position="1"/>
        <end position="67"/>
    </location>
</feature>
<accession>A0A1I6E9N7</accession>
<dbReference type="AlphaFoldDB" id="A0A1I6E9N7"/>
<dbReference type="Proteomes" id="UP000199302">
    <property type="component" value="Unassembled WGS sequence"/>
</dbReference>
<dbReference type="Gene3D" id="6.10.140.1320">
    <property type="match status" value="1"/>
</dbReference>
<proteinExistence type="predicted"/>
<sequence length="67" mass="7103">MFSDPVFVILAIVMLGVVAILGMGIMNFGKGTPDAAKRSNKLMQLRIVAQAVAVLLILVFIMARGGN</sequence>
<evidence type="ECO:0000259" key="5">
    <source>
        <dbReference type="PROSITE" id="PS51503"/>
    </source>
</evidence>
<keyword evidence="7" id="KW-1185">Reference proteome</keyword>
<feature type="transmembrane region" description="Helical" evidence="4">
    <location>
        <begin position="6"/>
        <end position="26"/>
    </location>
</feature>
<keyword evidence="1 4" id="KW-0812">Transmembrane</keyword>
<dbReference type="EMBL" id="FOYI01000008">
    <property type="protein sequence ID" value="SFR14444.1"/>
    <property type="molecule type" value="Genomic_DNA"/>
</dbReference>
<evidence type="ECO:0000256" key="3">
    <source>
        <dbReference type="ARBA" id="ARBA00023136"/>
    </source>
</evidence>
<dbReference type="RefSeq" id="WP_092081375.1">
    <property type="nucleotide sequence ID" value="NZ_FOYI01000008.1"/>
</dbReference>
<gene>
    <name evidence="6" type="ORF">SAMN04515673_108144</name>
</gene>
<dbReference type="Pfam" id="PF04588">
    <property type="entry name" value="HIG_1_N"/>
    <property type="match status" value="1"/>
</dbReference>
<organism evidence="6 7">
    <name type="scientific">Poseidonocella sedimentorum</name>
    <dbReference type="NCBI Taxonomy" id="871652"/>
    <lineage>
        <taxon>Bacteria</taxon>
        <taxon>Pseudomonadati</taxon>
        <taxon>Pseudomonadota</taxon>
        <taxon>Alphaproteobacteria</taxon>
        <taxon>Rhodobacterales</taxon>
        <taxon>Roseobacteraceae</taxon>
        <taxon>Poseidonocella</taxon>
    </lineage>
</organism>
<evidence type="ECO:0000313" key="7">
    <source>
        <dbReference type="Proteomes" id="UP000199302"/>
    </source>
</evidence>
<protein>
    <submittedName>
        <fullName evidence="6">Hypoxia induced protein conserved region</fullName>
    </submittedName>
</protein>
<dbReference type="STRING" id="871652.SAMN04515673_108144"/>
<name>A0A1I6E9N7_9RHOB</name>
<reference evidence="6 7" key="1">
    <citation type="submission" date="2016-10" db="EMBL/GenBank/DDBJ databases">
        <authorList>
            <person name="de Groot N.N."/>
        </authorList>
    </citation>
    <scope>NUCLEOTIDE SEQUENCE [LARGE SCALE GENOMIC DNA]</scope>
    <source>
        <strain evidence="7">KMM 9023,NRIC 0796,JCM 17311,KCTC 23692</strain>
    </source>
</reference>
<evidence type="ECO:0000256" key="2">
    <source>
        <dbReference type="ARBA" id="ARBA00022989"/>
    </source>
</evidence>